<dbReference type="Pfam" id="PF00877">
    <property type="entry name" value="NLPC_P60"/>
    <property type="match status" value="1"/>
</dbReference>
<keyword evidence="2" id="KW-0645">Protease</keyword>
<dbReference type="PROSITE" id="PS51935">
    <property type="entry name" value="NLPC_P60"/>
    <property type="match status" value="1"/>
</dbReference>
<dbReference type="EMBL" id="WEGH01000001">
    <property type="protein sequence ID" value="MQY03925.1"/>
    <property type="molecule type" value="Genomic_DNA"/>
</dbReference>
<sequence length="398" mass="41568">MGRGSVAVRKPNRRVLPTIIGVSAVTTLAVNVAVVVAHQQSSGPPAPRPQADKQARFVAASGSTALGVAPLGRRLSPHVLVAAPSSLPGDTIEKIRRIKGVQGVEVVDAVQAMVAGKRVGVLGVDPSTFRNYTPKPTAQSDALWRNVAGGDVAISFTMGSDGGVQLGSQVPVGGQGGRQSQVRVGAYATMGIGDVDAVISHATAQSLGMPTANALLVSVPKTKPAAFIKGLKKLLPKQAKAVEVNPQIDYPHAQKLPKSNGQVMTAQQVQTVIRAAYSRIGWPYVWGGESESEGGYDCSGLMQYAFARAGVRLPRVAADQARTGWVLPYSKAEPGDMLIWANDPTAPGYISHIALYIGGGKMIAAPRTGTLVQVQNVYTRNLKGAVRVSPQRAARTPG</sequence>
<dbReference type="InterPro" id="IPR051794">
    <property type="entry name" value="PG_Endopeptidase_C40"/>
</dbReference>
<dbReference type="AlphaFoldDB" id="A0A7K0BRU7"/>
<evidence type="ECO:0000259" key="5">
    <source>
        <dbReference type="PROSITE" id="PS51935"/>
    </source>
</evidence>
<dbReference type="GO" id="GO:0008234">
    <property type="term" value="F:cysteine-type peptidase activity"/>
    <property type="evidence" value="ECO:0007669"/>
    <property type="project" value="UniProtKB-KW"/>
</dbReference>
<evidence type="ECO:0000256" key="4">
    <source>
        <dbReference type="ARBA" id="ARBA00022807"/>
    </source>
</evidence>
<gene>
    <name evidence="6" type="ORF">ACRB68_19710</name>
</gene>
<dbReference type="Gene3D" id="3.90.1720.10">
    <property type="entry name" value="endopeptidase domain like (from Nostoc punctiforme)"/>
    <property type="match status" value="1"/>
</dbReference>
<dbReference type="GO" id="GO:0006508">
    <property type="term" value="P:proteolysis"/>
    <property type="evidence" value="ECO:0007669"/>
    <property type="project" value="UniProtKB-KW"/>
</dbReference>
<evidence type="ECO:0000313" key="7">
    <source>
        <dbReference type="Proteomes" id="UP000487268"/>
    </source>
</evidence>
<comment type="similarity">
    <text evidence="1">Belongs to the peptidase C40 family.</text>
</comment>
<dbReference type="SUPFAM" id="SSF54001">
    <property type="entry name" value="Cysteine proteinases"/>
    <property type="match status" value="1"/>
</dbReference>
<dbReference type="PANTHER" id="PTHR47359">
    <property type="entry name" value="PEPTIDOGLYCAN DL-ENDOPEPTIDASE CWLO"/>
    <property type="match status" value="1"/>
</dbReference>
<organism evidence="6 7">
    <name type="scientific">Actinomadura macrotermitis</name>
    <dbReference type="NCBI Taxonomy" id="2585200"/>
    <lineage>
        <taxon>Bacteria</taxon>
        <taxon>Bacillati</taxon>
        <taxon>Actinomycetota</taxon>
        <taxon>Actinomycetes</taxon>
        <taxon>Streptosporangiales</taxon>
        <taxon>Thermomonosporaceae</taxon>
        <taxon>Actinomadura</taxon>
    </lineage>
</organism>
<dbReference type="Proteomes" id="UP000487268">
    <property type="component" value="Unassembled WGS sequence"/>
</dbReference>
<name>A0A7K0BRU7_9ACTN</name>
<comment type="caution">
    <text evidence="6">The sequence shown here is derived from an EMBL/GenBank/DDBJ whole genome shotgun (WGS) entry which is preliminary data.</text>
</comment>
<dbReference type="InterPro" id="IPR038765">
    <property type="entry name" value="Papain-like_cys_pep_sf"/>
</dbReference>
<dbReference type="OrthoDB" id="5244330at2"/>
<evidence type="ECO:0000256" key="3">
    <source>
        <dbReference type="ARBA" id="ARBA00022801"/>
    </source>
</evidence>
<reference evidence="6 7" key="1">
    <citation type="submission" date="2019-10" db="EMBL/GenBank/DDBJ databases">
        <title>Actinomadura rubteroloni sp. nov. and Actinomadura macrotermitis sp. nov., isolated from the gut of fungus growing-termite Macrotermes natalensis.</title>
        <authorList>
            <person name="Benndorf R."/>
            <person name="Martin K."/>
            <person name="Kuefner M."/>
            <person name="De Beer W."/>
            <person name="Kaster A.-K."/>
            <person name="Vollmers J."/>
            <person name="Poulsen M."/>
            <person name="Beemelmanns C."/>
        </authorList>
    </citation>
    <scope>NUCLEOTIDE SEQUENCE [LARGE SCALE GENOMIC DNA]</scope>
    <source>
        <strain evidence="6 7">RB68</strain>
    </source>
</reference>
<evidence type="ECO:0000256" key="1">
    <source>
        <dbReference type="ARBA" id="ARBA00007074"/>
    </source>
</evidence>
<keyword evidence="7" id="KW-1185">Reference proteome</keyword>
<accession>A0A7K0BRU7</accession>
<feature type="domain" description="NlpC/P60" evidence="5">
    <location>
        <begin position="266"/>
        <end position="394"/>
    </location>
</feature>
<dbReference type="InterPro" id="IPR000064">
    <property type="entry name" value="NLP_P60_dom"/>
</dbReference>
<protein>
    <recommendedName>
        <fullName evidence="5">NlpC/P60 domain-containing protein</fullName>
    </recommendedName>
</protein>
<keyword evidence="4" id="KW-0788">Thiol protease</keyword>
<dbReference type="PANTHER" id="PTHR47359:SF3">
    <property type="entry name" value="NLP_P60 DOMAIN-CONTAINING PROTEIN-RELATED"/>
    <property type="match status" value="1"/>
</dbReference>
<evidence type="ECO:0000313" key="6">
    <source>
        <dbReference type="EMBL" id="MQY03925.1"/>
    </source>
</evidence>
<proteinExistence type="inferred from homology"/>
<evidence type="ECO:0000256" key="2">
    <source>
        <dbReference type="ARBA" id="ARBA00022670"/>
    </source>
</evidence>
<keyword evidence="3" id="KW-0378">Hydrolase</keyword>